<feature type="region of interest" description="Disordered" evidence="1">
    <location>
        <begin position="153"/>
        <end position="205"/>
    </location>
</feature>
<feature type="compositionally biased region" description="Polar residues" evidence="1">
    <location>
        <begin position="308"/>
        <end position="321"/>
    </location>
</feature>
<sequence>MATISTSQAHTSLTPPSSSHGEDSWNYSVPAQLEPTSPTNVDYFQNHHRQTSRTNGHALHPSTETFGPNATHDYNNYLAPVGANELNRQKSDISDTHSAPDSLLDLYGNNKGGQSMDSGDRRGIDGGNHEMDDAEHDRWIHRDKLARIENEELQAAGITIPRPRTASKSSRRDRSQDHGNGIRSEGQKRQKVGANSIGDGEASNAWDLRLPEEAAGDLGTKGLSKIPISKSSPLPIPIDYLERDTPIPRKNGGNYDDNDPLSFKQARSRSHSIKSSLVLDDATSTSANVPVPTPARVSPTPARVSPTPRASPSDKSPTKKTPSGRKGSIGANAVLPGGRPTTQKQRPRGGTNAPDIRPRTRSGDLINASKRPEGDPPWLATMYKPDPRLPPDQQVIPTHAKRMQQEQWEKEGKYGNVYDTSFRPLNQQENMPRPDSFSSPPDEPEEPEEQQPEESTSEWPLTGPRSRPPHISPISPASPALPASPTSPTSPASEITPKSPTLSAGARSQAERIGSYSTMPKIATGKPQGVNIPDPKPPIRVQDSPDSNKGCGCCVIM</sequence>
<comment type="caution">
    <text evidence="2">The sequence shown here is derived from an EMBL/GenBank/DDBJ whole genome shotgun (WGS) entry which is preliminary data.</text>
</comment>
<organism evidence="2 3">
    <name type="scientific">Monilinia fructicola</name>
    <name type="common">Brown rot fungus</name>
    <name type="synonym">Ciboria fructicola</name>
    <dbReference type="NCBI Taxonomy" id="38448"/>
    <lineage>
        <taxon>Eukaryota</taxon>
        <taxon>Fungi</taxon>
        <taxon>Dikarya</taxon>
        <taxon>Ascomycota</taxon>
        <taxon>Pezizomycotina</taxon>
        <taxon>Leotiomycetes</taxon>
        <taxon>Helotiales</taxon>
        <taxon>Sclerotiniaceae</taxon>
        <taxon>Monilinia</taxon>
    </lineage>
</organism>
<name>A0A5M9JHE2_MONFR</name>
<dbReference type="Proteomes" id="UP000322873">
    <property type="component" value="Unassembled WGS sequence"/>
</dbReference>
<feature type="region of interest" description="Disordered" evidence="1">
    <location>
        <begin position="109"/>
        <end position="135"/>
    </location>
</feature>
<accession>A0A5M9JHE2</accession>
<feature type="compositionally biased region" description="Polar residues" evidence="1">
    <location>
        <begin position="1"/>
        <end position="43"/>
    </location>
</feature>
<dbReference type="EMBL" id="VICG01000009">
    <property type="protein sequence ID" value="KAA8568844.1"/>
    <property type="molecule type" value="Genomic_DNA"/>
</dbReference>
<feature type="compositionally biased region" description="Basic and acidic residues" evidence="1">
    <location>
        <begin position="118"/>
        <end position="135"/>
    </location>
</feature>
<feature type="compositionally biased region" description="Polar residues" evidence="1">
    <location>
        <begin position="62"/>
        <end position="71"/>
    </location>
</feature>
<feature type="compositionally biased region" description="Acidic residues" evidence="1">
    <location>
        <begin position="442"/>
        <end position="456"/>
    </location>
</feature>
<dbReference type="AlphaFoldDB" id="A0A5M9JHE2"/>
<feature type="region of interest" description="Disordered" evidence="1">
    <location>
        <begin position="217"/>
        <end position="552"/>
    </location>
</feature>
<feature type="region of interest" description="Disordered" evidence="1">
    <location>
        <begin position="1"/>
        <end position="71"/>
    </location>
</feature>
<reference evidence="2 3" key="1">
    <citation type="submission" date="2019-06" db="EMBL/GenBank/DDBJ databases">
        <title>Genome Sequence of the Brown Rot Fungal Pathogen Monilinia fructicola.</title>
        <authorList>
            <person name="De Miccolis Angelini R.M."/>
            <person name="Landi L."/>
            <person name="Abate D."/>
            <person name="Pollastro S."/>
            <person name="Romanazzi G."/>
            <person name="Faretra F."/>
        </authorList>
    </citation>
    <scope>NUCLEOTIDE SEQUENCE [LARGE SCALE GENOMIC DNA]</scope>
    <source>
        <strain evidence="2 3">Mfrc123</strain>
    </source>
</reference>
<feature type="compositionally biased region" description="Basic and acidic residues" evidence="1">
    <location>
        <begin position="403"/>
        <end position="413"/>
    </location>
</feature>
<feature type="compositionally biased region" description="Low complexity" evidence="1">
    <location>
        <begin position="223"/>
        <end position="233"/>
    </location>
</feature>
<feature type="compositionally biased region" description="Low complexity" evidence="1">
    <location>
        <begin position="472"/>
        <end position="497"/>
    </location>
</feature>
<keyword evidence="3" id="KW-1185">Reference proteome</keyword>
<gene>
    <name evidence="2" type="ORF">EYC84_007824</name>
</gene>
<evidence type="ECO:0008006" key="4">
    <source>
        <dbReference type="Google" id="ProtNLM"/>
    </source>
</evidence>
<dbReference type="VEuPathDB" id="FungiDB:MFRU_017g00410"/>
<proteinExistence type="predicted"/>
<protein>
    <recommendedName>
        <fullName evidence="4">TeaA receptor TeaR</fullName>
    </recommendedName>
</protein>
<evidence type="ECO:0000256" key="1">
    <source>
        <dbReference type="SAM" id="MobiDB-lite"/>
    </source>
</evidence>
<evidence type="ECO:0000313" key="2">
    <source>
        <dbReference type="EMBL" id="KAA8568844.1"/>
    </source>
</evidence>
<evidence type="ECO:0000313" key="3">
    <source>
        <dbReference type="Proteomes" id="UP000322873"/>
    </source>
</evidence>